<accession>A0A2X0NUB1</accession>
<proteinExistence type="predicted"/>
<evidence type="ECO:0000313" key="3">
    <source>
        <dbReference type="Proteomes" id="UP000249464"/>
    </source>
</evidence>
<gene>
    <name evidence="2" type="primary">BQ5605_C013g07277</name>
    <name evidence="2" type="ORF">BQ5605_C013G07277</name>
</gene>
<evidence type="ECO:0000256" key="1">
    <source>
        <dbReference type="SAM" id="MobiDB-lite"/>
    </source>
</evidence>
<protein>
    <submittedName>
        <fullName evidence="2">BQ5605_C013g07277 protein</fullName>
    </submittedName>
</protein>
<organism evidence="2 3">
    <name type="scientific">Microbotryum silenes-dioicae</name>
    <dbReference type="NCBI Taxonomy" id="796604"/>
    <lineage>
        <taxon>Eukaryota</taxon>
        <taxon>Fungi</taxon>
        <taxon>Dikarya</taxon>
        <taxon>Basidiomycota</taxon>
        <taxon>Pucciniomycotina</taxon>
        <taxon>Microbotryomycetes</taxon>
        <taxon>Microbotryales</taxon>
        <taxon>Microbotryaceae</taxon>
        <taxon>Microbotryum</taxon>
    </lineage>
</organism>
<dbReference type="Proteomes" id="UP000249464">
    <property type="component" value="Unassembled WGS sequence"/>
</dbReference>
<dbReference type="STRING" id="796604.A0A2X0NUB1"/>
<feature type="region of interest" description="Disordered" evidence="1">
    <location>
        <begin position="1"/>
        <end position="37"/>
    </location>
</feature>
<dbReference type="EMBL" id="FQNC01000013">
    <property type="protein sequence ID" value="SGY15169.1"/>
    <property type="molecule type" value="Genomic_DNA"/>
</dbReference>
<sequence>MDPRHHHLQRIAPWGGPTPAAYSARPEGAQSAAPPPAWSAVVRHVPCQGLSRGWGEV</sequence>
<name>A0A2X0NUB1_9BASI</name>
<dbReference type="AlphaFoldDB" id="A0A2X0NUB1"/>
<keyword evidence="3" id="KW-1185">Reference proteome</keyword>
<reference evidence="2 3" key="1">
    <citation type="submission" date="2016-11" db="EMBL/GenBank/DDBJ databases">
        <authorList>
            <person name="Jaros S."/>
            <person name="Januszkiewicz K."/>
            <person name="Wedrychowicz H."/>
        </authorList>
    </citation>
    <scope>NUCLEOTIDE SEQUENCE [LARGE SCALE GENOMIC DNA]</scope>
</reference>
<evidence type="ECO:0000313" key="2">
    <source>
        <dbReference type="EMBL" id="SGY15169.1"/>
    </source>
</evidence>